<evidence type="ECO:0000259" key="10">
    <source>
        <dbReference type="Pfam" id="PF02542"/>
    </source>
</evidence>
<evidence type="ECO:0000256" key="4">
    <source>
        <dbReference type="ARBA" id="ARBA00012579"/>
    </source>
</evidence>
<feature type="domain" description="RNA-editing substrate-binding complex 6 protein" evidence="11">
    <location>
        <begin position="76"/>
        <end position="252"/>
    </location>
</feature>
<dbReference type="PANTHER" id="PTHR43181:SF1">
    <property type="entry name" value="2-C-METHYL-D-ERYTHRITOL 2,4-CYCLODIPHOSPHATE SYNTHASE, CHLOROPLASTIC"/>
    <property type="match status" value="1"/>
</dbReference>
<comment type="catalytic activity">
    <reaction evidence="1 8">
        <text>4-CDP-2-C-methyl-D-erythritol 2-phosphate = 2-C-methyl-D-erythritol 2,4-cyclic diphosphate + CMP</text>
        <dbReference type="Rhea" id="RHEA:23864"/>
        <dbReference type="ChEBI" id="CHEBI:57919"/>
        <dbReference type="ChEBI" id="CHEBI:58483"/>
        <dbReference type="ChEBI" id="CHEBI:60377"/>
        <dbReference type="EC" id="4.6.1.12"/>
    </reaction>
</comment>
<evidence type="ECO:0000256" key="3">
    <source>
        <dbReference type="ARBA" id="ARBA00004709"/>
    </source>
</evidence>
<evidence type="ECO:0000256" key="7">
    <source>
        <dbReference type="ARBA" id="ARBA00023239"/>
    </source>
</evidence>
<evidence type="ECO:0000256" key="1">
    <source>
        <dbReference type="ARBA" id="ARBA00000200"/>
    </source>
</evidence>
<dbReference type="InterPro" id="IPR020555">
    <property type="entry name" value="MECDP_synthase_CS"/>
</dbReference>
<evidence type="ECO:0000256" key="9">
    <source>
        <dbReference type="SAM" id="Phobius"/>
    </source>
</evidence>
<dbReference type="GO" id="GO:0016114">
    <property type="term" value="P:terpenoid biosynthetic process"/>
    <property type="evidence" value="ECO:0007669"/>
    <property type="project" value="InterPro"/>
</dbReference>
<dbReference type="InterPro" id="IPR036571">
    <property type="entry name" value="MECDP_synthase_sf"/>
</dbReference>
<evidence type="ECO:0000256" key="8">
    <source>
        <dbReference type="RuleBase" id="RU004395"/>
    </source>
</evidence>
<name>A0A7J6LDL3_PERCH</name>
<feature type="transmembrane region" description="Helical" evidence="9">
    <location>
        <begin position="209"/>
        <end position="237"/>
    </location>
</feature>
<dbReference type="GO" id="GO:0046872">
    <property type="term" value="F:metal ion binding"/>
    <property type="evidence" value="ECO:0007669"/>
    <property type="project" value="UniProtKB-KW"/>
</dbReference>
<keyword evidence="9" id="KW-1133">Transmembrane helix</keyword>
<dbReference type="EMBL" id="JAAPAO010000548">
    <property type="protein sequence ID" value="KAF4657325.1"/>
    <property type="molecule type" value="Genomic_DNA"/>
</dbReference>
<evidence type="ECO:0000259" key="11">
    <source>
        <dbReference type="Pfam" id="PF26188"/>
    </source>
</evidence>
<evidence type="ECO:0000313" key="13">
    <source>
        <dbReference type="Proteomes" id="UP000591131"/>
    </source>
</evidence>
<dbReference type="Proteomes" id="UP000591131">
    <property type="component" value="Unassembled WGS sequence"/>
</dbReference>
<dbReference type="PROSITE" id="PS01350">
    <property type="entry name" value="ISPF"/>
    <property type="match status" value="1"/>
</dbReference>
<evidence type="ECO:0000313" key="12">
    <source>
        <dbReference type="EMBL" id="KAF4657325.1"/>
    </source>
</evidence>
<dbReference type="GO" id="GO:0019288">
    <property type="term" value="P:isopentenyl diphosphate biosynthetic process, methylerythritol 4-phosphate pathway"/>
    <property type="evidence" value="ECO:0007669"/>
    <property type="project" value="UniProtKB-UniPathway"/>
</dbReference>
<feature type="transmembrane region" description="Helical" evidence="9">
    <location>
        <begin position="413"/>
        <end position="432"/>
    </location>
</feature>
<feature type="domain" description="2-C-methyl-D-erythritol 2,4-cyclodiphosphate synthase" evidence="10">
    <location>
        <begin position="474"/>
        <end position="633"/>
    </location>
</feature>
<dbReference type="Gene3D" id="3.30.1330.50">
    <property type="entry name" value="2-C-methyl-D-erythritol 2,4-cyclodiphosphate synthase"/>
    <property type="match status" value="1"/>
</dbReference>
<evidence type="ECO:0000256" key="2">
    <source>
        <dbReference type="ARBA" id="ARBA00001968"/>
    </source>
</evidence>
<accession>A0A7J6LDL3</accession>
<evidence type="ECO:0000256" key="6">
    <source>
        <dbReference type="ARBA" id="ARBA00023229"/>
    </source>
</evidence>
<dbReference type="Pfam" id="PF02542">
    <property type="entry name" value="YgbB"/>
    <property type="match status" value="1"/>
</dbReference>
<dbReference type="InterPro" id="IPR003526">
    <property type="entry name" value="MECDP_synthase"/>
</dbReference>
<dbReference type="CDD" id="cd00554">
    <property type="entry name" value="MECDP_synthase"/>
    <property type="match status" value="1"/>
</dbReference>
<keyword evidence="9" id="KW-0812">Transmembrane</keyword>
<dbReference type="OrthoDB" id="2015434at2759"/>
<keyword evidence="6 8" id="KW-0414">Isoprene biosynthesis</keyword>
<dbReference type="PANTHER" id="PTHR43181">
    <property type="entry name" value="2-C-METHYL-D-ERYTHRITOL 2,4-CYCLODIPHOSPHATE SYNTHASE, CHLOROPLASTIC"/>
    <property type="match status" value="1"/>
</dbReference>
<feature type="non-terminal residue" evidence="12">
    <location>
        <position position="1"/>
    </location>
</feature>
<proteinExistence type="inferred from homology"/>
<reference evidence="12 13" key="1">
    <citation type="submission" date="2020-04" db="EMBL/GenBank/DDBJ databases">
        <title>Perkinsus chesapeaki whole genome sequence.</title>
        <authorList>
            <person name="Bogema D.R."/>
        </authorList>
    </citation>
    <scope>NUCLEOTIDE SEQUENCE [LARGE SCALE GENOMIC DNA]</scope>
    <source>
        <strain evidence="12">ATCC PRA-425</strain>
    </source>
</reference>
<dbReference type="EC" id="4.6.1.12" evidence="4 8"/>
<dbReference type="InterPro" id="IPR058917">
    <property type="entry name" value="RESC6_dom"/>
</dbReference>
<comment type="similarity">
    <text evidence="8">Belongs to the IspF family.</text>
</comment>
<protein>
    <recommendedName>
        <fullName evidence="4 8">2-C-methyl-D-erythritol 2,4-cyclodiphosphate synthase</fullName>
        <ecNumber evidence="4 8">4.6.1.12</ecNumber>
    </recommendedName>
</protein>
<dbReference type="UniPathway" id="UPA00056">
    <property type="reaction ID" value="UER00095"/>
</dbReference>
<comment type="caution">
    <text evidence="12">The sequence shown here is derived from an EMBL/GenBank/DDBJ whole genome shotgun (WGS) entry which is preliminary data.</text>
</comment>
<dbReference type="Pfam" id="PF26188">
    <property type="entry name" value="RESC6"/>
    <property type="match status" value="1"/>
</dbReference>
<dbReference type="GO" id="GO:0008685">
    <property type="term" value="F:2-C-methyl-D-erythritol 2,4-cyclodiphosphate synthase activity"/>
    <property type="evidence" value="ECO:0007669"/>
    <property type="project" value="UniProtKB-EC"/>
</dbReference>
<gene>
    <name evidence="12" type="ORF">FOL47_008482</name>
</gene>
<dbReference type="NCBIfam" id="TIGR00151">
    <property type="entry name" value="ispF"/>
    <property type="match status" value="1"/>
</dbReference>
<keyword evidence="13" id="KW-1185">Reference proteome</keyword>
<sequence length="637" mass="69486">VKPGLWERLTEAAISQWEELIRGEIPSVAVQYLSAVAVIDDHLISHGLPSANTQDFASAMCTVLLEKGSQLDTNLAARAIASLGKLHRYNEAVWSPLMDNIMNNIDQLRADHIGQVSLGIARAGRAHPLATPLLAGLSARAISIIVEFDAWCVANTMQGFAALGKRDVKLFSAFAKHLAKNEKLLEDATSQGLAGILHSMAKVKIKSDIFLYIIANVIIAKMAAFEGQAIGMVLYAYGRLNCNNEALVRACIRQLSIIIDEVNLISIHMIEDGLKGLGALTREVEEMLAKRRDEIEQQQQDGHESYGTIEFDDDTEDLFDIVDEVDDPLSDNITTEGTKEESTMMATAEEVEASVPTVSAEASTVSDIRAYLNQSDDANEDVKSVGVGRKGRRGFFIGMVASEASRSRRRSRLPIFSVFVGVVVTIMLINGWSAVSKAMLSMDGKMKLGNWPKGSEHKFMPLRSQVSYFDPSGLRIGHAWDIHRFGRRTAENGPLLLAGVEVPDCPDLGVVAHSDGDVVFHSVTDAILGAVGLRDIGQYYPDTDPEWKGQSSDRFLHDALRRASRLGYRVISVDVTLVLERPKVGKIMPDVVDGLKAAIGDNRASVNVKARTSEKLNASGEGKSVEAHAVVLLYKKN</sequence>
<dbReference type="AlphaFoldDB" id="A0A7J6LDL3"/>
<dbReference type="SUPFAM" id="SSF69765">
    <property type="entry name" value="IpsF-like"/>
    <property type="match status" value="1"/>
</dbReference>
<organism evidence="12 13">
    <name type="scientific">Perkinsus chesapeaki</name>
    <name type="common">Clam parasite</name>
    <name type="synonym">Perkinsus andrewsi</name>
    <dbReference type="NCBI Taxonomy" id="330153"/>
    <lineage>
        <taxon>Eukaryota</taxon>
        <taxon>Sar</taxon>
        <taxon>Alveolata</taxon>
        <taxon>Perkinsozoa</taxon>
        <taxon>Perkinsea</taxon>
        <taxon>Perkinsida</taxon>
        <taxon>Perkinsidae</taxon>
        <taxon>Perkinsus</taxon>
    </lineage>
</organism>
<keyword evidence="7 8" id="KW-0456">Lyase</keyword>
<keyword evidence="9" id="KW-0472">Membrane</keyword>
<keyword evidence="5" id="KW-0479">Metal-binding</keyword>
<evidence type="ECO:0000256" key="5">
    <source>
        <dbReference type="ARBA" id="ARBA00022723"/>
    </source>
</evidence>
<comment type="cofactor">
    <cofactor evidence="2">
        <name>a divalent metal cation</name>
        <dbReference type="ChEBI" id="CHEBI:60240"/>
    </cofactor>
</comment>
<comment type="pathway">
    <text evidence="3">Isoprenoid biosynthesis; isopentenyl diphosphate biosynthesis via DXP pathway; isopentenyl diphosphate from 1-deoxy-D-xylulose 5-phosphate: step 4/6.</text>
</comment>
<dbReference type="HAMAP" id="MF_00107">
    <property type="entry name" value="IspF"/>
    <property type="match status" value="1"/>
</dbReference>